<evidence type="ECO:0000313" key="2">
    <source>
        <dbReference type="EMBL" id="TKC36814.1"/>
    </source>
</evidence>
<organism evidence="2 3">
    <name type="scientific">Monodon monoceros</name>
    <name type="common">Narwhal</name>
    <name type="synonym">Ceratodon monodon</name>
    <dbReference type="NCBI Taxonomy" id="40151"/>
    <lineage>
        <taxon>Eukaryota</taxon>
        <taxon>Metazoa</taxon>
        <taxon>Chordata</taxon>
        <taxon>Craniata</taxon>
        <taxon>Vertebrata</taxon>
        <taxon>Euteleostomi</taxon>
        <taxon>Mammalia</taxon>
        <taxon>Eutheria</taxon>
        <taxon>Laurasiatheria</taxon>
        <taxon>Artiodactyla</taxon>
        <taxon>Whippomorpha</taxon>
        <taxon>Cetacea</taxon>
        <taxon>Odontoceti</taxon>
        <taxon>Monodontidae</taxon>
        <taxon>Monodon</taxon>
    </lineage>
</organism>
<dbReference type="AlphaFoldDB" id="A0A4U1EKD3"/>
<name>A0A4U1EKD3_MONMO</name>
<feature type="non-terminal residue" evidence="2">
    <location>
        <position position="903"/>
    </location>
</feature>
<feature type="compositionally biased region" description="Low complexity" evidence="1">
    <location>
        <begin position="708"/>
        <end position="721"/>
    </location>
</feature>
<evidence type="ECO:0000313" key="3">
    <source>
        <dbReference type="Proteomes" id="UP000308365"/>
    </source>
</evidence>
<dbReference type="EMBL" id="RWIC01001241">
    <property type="protein sequence ID" value="TKC36814.1"/>
    <property type="molecule type" value="Genomic_DNA"/>
</dbReference>
<feature type="region of interest" description="Disordered" evidence="1">
    <location>
        <begin position="81"/>
        <end position="141"/>
    </location>
</feature>
<feature type="compositionally biased region" description="Basic residues" evidence="1">
    <location>
        <begin position="666"/>
        <end position="675"/>
    </location>
</feature>
<evidence type="ECO:0000256" key="1">
    <source>
        <dbReference type="SAM" id="MobiDB-lite"/>
    </source>
</evidence>
<protein>
    <submittedName>
        <fullName evidence="2">Uncharacterized protein</fullName>
    </submittedName>
</protein>
<dbReference type="Proteomes" id="UP000308365">
    <property type="component" value="Unassembled WGS sequence"/>
</dbReference>
<gene>
    <name evidence="2" type="ORF">EI555_016561</name>
</gene>
<feature type="region of interest" description="Disordered" evidence="1">
    <location>
        <begin position="666"/>
        <end position="725"/>
    </location>
</feature>
<reference evidence="3" key="1">
    <citation type="journal article" date="2019" name="IScience">
        <title>Narwhal Genome Reveals Long-Term Low Genetic Diversity despite Current Large Abundance Size.</title>
        <authorList>
            <person name="Westbury M.V."/>
            <person name="Petersen B."/>
            <person name="Garde E."/>
            <person name="Heide-Jorgensen M.P."/>
            <person name="Lorenzen E.D."/>
        </authorList>
    </citation>
    <scope>NUCLEOTIDE SEQUENCE [LARGE SCALE GENOMIC DNA]</scope>
</reference>
<accession>A0A4U1EKD3</accession>
<sequence>MHHLQKQLVAPSDFHLQFDCILWLVLGQEHGGAQGSGGKARRAKGREDAAAVCGEGRRRARECAAGRAARASAAPARLPAGVAPKTRTTGTFLTGAWRPGSGSSSGGSFRSGGPTAAVAAAPPPLRGSVPSPHTQTRRTAAAGGAVWALLPPPPQEHPARGDRKEALALSSVLVLLLPPLPPPPGITRAPPSQAAALVAMMMMSRTQPLGEGRRGGCVCGEERADLWVPGARLDIHGSEKSSVFKQSFLLLGGDQQASQVAFHPLNDINASDSILKYVNLQEKDVERLSINAWLTGSVCQWKDLRYAVNKVDLEDSAPQAWGVHKTDSMHQAKEKHTNVSFAGKVGCRAKRQARSHLLTLRRMNENPSLSCKDNTVCTTHVPLLSSVTRSPLRLTWPLGSAVTAHVNKASLSEKPVEARVRDACTTISDAAENAHRVFRVDKVKNNSGKEAGMVLNREGKSAGEDEMTGTAYRPPAETAISEILGLLVTIYYERNHPRPHIKGKDHLTCITTGFPEWEKREKEVQMTSTGFLAAQEMDCQSAITAVAIRYENQDFGSVTTNGKGETPNHRLSAALHAVPVSLPLLLERWLICGQDGTEYSACRITGTWAASADGGKSGCDEGDDEAVTKCHGSPDTGSKGGFPEAGAREEMRPPCLSYLGAAPRRGVLRRDHRKTPSGTNSPAAQRGARETAVAQRLQRWAPRRGRRCAGAPAAGVSAASPQPRGASPAAYLRCAQAPEPIHMVLSPPSSGAAEAAPVVPRRAREPARAAALCEPGKPSVLGLKRRAPGRRWMRGSECSLSSAPAAVFFLIVIIIQIIEPSPRSIACQHGRVDVVRIFIALKIGENLSSSDAYNYALLLRSENVLQSGVVMIHQQRMATQKHMATDVETLAMASMVDTLPLGL</sequence>
<feature type="region of interest" description="Disordered" evidence="1">
    <location>
        <begin position="626"/>
        <end position="649"/>
    </location>
</feature>
<comment type="caution">
    <text evidence="2">The sequence shown here is derived from an EMBL/GenBank/DDBJ whole genome shotgun (WGS) entry which is preliminary data.</text>
</comment>
<feature type="compositionally biased region" description="Low complexity" evidence="1">
    <location>
        <begin position="100"/>
        <end position="120"/>
    </location>
</feature>
<proteinExistence type="predicted"/>